<evidence type="ECO:0000313" key="1">
    <source>
        <dbReference type="EMBL" id="JAI27484.1"/>
    </source>
</evidence>
<gene>
    <name evidence="1" type="ORF">c0_g1_i2</name>
</gene>
<proteinExistence type="predicted"/>
<accession>A0A0K8ULA3</accession>
<name>A0A0K8ULA3_BACLA</name>
<reference evidence="1" key="1">
    <citation type="submission" date="2015-06" db="EMBL/GenBank/DDBJ databases">
        <authorList>
            <person name="Hoefler B.C."/>
            <person name="Straight P.D."/>
        </authorList>
    </citation>
    <scope>NUCLEOTIDE SEQUENCE</scope>
</reference>
<protein>
    <submittedName>
        <fullName evidence="1">Uncharacterized protein</fullName>
    </submittedName>
</protein>
<sequence>MALCPAAQTISDCGWTGVFWNDTALKIYKKILYIINYSFYEVETSSDLLHCSGDTVVKSIMADVSTMPCNDAMPCMSVPVSNQLIFTRSAICSEHNLLILSLKDRSWVR</sequence>
<organism evidence="1">
    <name type="scientific">Bactrocera latifrons</name>
    <name type="common">Malaysian fruit fly</name>
    <name type="synonym">Chaetodacus latifrons</name>
    <dbReference type="NCBI Taxonomy" id="174628"/>
    <lineage>
        <taxon>Eukaryota</taxon>
        <taxon>Metazoa</taxon>
        <taxon>Ecdysozoa</taxon>
        <taxon>Arthropoda</taxon>
        <taxon>Hexapoda</taxon>
        <taxon>Insecta</taxon>
        <taxon>Pterygota</taxon>
        <taxon>Neoptera</taxon>
        <taxon>Endopterygota</taxon>
        <taxon>Diptera</taxon>
        <taxon>Brachycera</taxon>
        <taxon>Muscomorpha</taxon>
        <taxon>Tephritoidea</taxon>
        <taxon>Tephritidae</taxon>
        <taxon>Bactrocera</taxon>
        <taxon>Bactrocera</taxon>
    </lineage>
</organism>
<dbReference type="EMBL" id="GDHF01024830">
    <property type="protein sequence ID" value="JAI27484.1"/>
    <property type="molecule type" value="Transcribed_RNA"/>
</dbReference>
<dbReference type="AlphaFoldDB" id="A0A0K8ULA3"/>